<dbReference type="Gene3D" id="3.30.70.1070">
    <property type="entry name" value="Sporulation related repeat"/>
    <property type="match status" value="1"/>
</dbReference>
<keyword evidence="8" id="KW-1185">Reference proteome</keyword>
<dbReference type="PROSITE" id="PS51724">
    <property type="entry name" value="SPOR"/>
    <property type="match status" value="1"/>
</dbReference>
<comment type="subcellular location">
    <subcellularLocation>
        <location evidence="4">Cell membrane</location>
        <topology evidence="4">Lipid-anchor</topology>
    </subcellularLocation>
</comment>
<evidence type="ECO:0000313" key="7">
    <source>
        <dbReference type="EMBL" id="QTD53789.1"/>
    </source>
</evidence>
<comment type="similarity">
    <text evidence="4 5">Belongs to the RlpA family.</text>
</comment>
<evidence type="ECO:0000313" key="8">
    <source>
        <dbReference type="Proteomes" id="UP000663929"/>
    </source>
</evidence>
<keyword evidence="2 4" id="KW-0456">Lyase</keyword>
<sequence>MLLRRAWSKPTWATAQVLMILMALTVVGCGRKDVKRNGEIKLRGERPVSLRGKDDGDLLQKGTASWYGKPYHGRKTSNGETYNMHDLTAAHKTIPFGTVVKVINRDNDRWVYVRINDRGPFVRGRVIDLSHGAASKIGLIGTGTAPVKIYLANRHYDDWQAARKGPRVRPTRQAAEGYWTVQVGSFQEKKKAKAMLRRMESQFSQARMVSTDRGFFRVQVGYFAHRGDALTFADGIDDPDISPWVLFMDSPKRRY</sequence>
<keyword evidence="4" id="KW-0564">Palmitate</keyword>
<dbReference type="GO" id="GO:0042834">
    <property type="term" value="F:peptidoglycan binding"/>
    <property type="evidence" value="ECO:0007669"/>
    <property type="project" value="InterPro"/>
</dbReference>
<dbReference type="InterPro" id="IPR007730">
    <property type="entry name" value="SPOR-like_dom"/>
</dbReference>
<dbReference type="EC" id="4.2.2.-" evidence="4"/>
<keyword evidence="1" id="KW-0732">Signal</keyword>
<evidence type="ECO:0000256" key="1">
    <source>
        <dbReference type="ARBA" id="ARBA00022729"/>
    </source>
</evidence>
<dbReference type="SUPFAM" id="SSF50685">
    <property type="entry name" value="Barwin-like endoglucanases"/>
    <property type="match status" value="1"/>
</dbReference>
<evidence type="ECO:0000259" key="6">
    <source>
        <dbReference type="PROSITE" id="PS51724"/>
    </source>
</evidence>
<feature type="domain" description="SPOR" evidence="6">
    <location>
        <begin position="173"/>
        <end position="248"/>
    </location>
</feature>
<dbReference type="GO" id="GO:0005886">
    <property type="term" value="C:plasma membrane"/>
    <property type="evidence" value="ECO:0007669"/>
    <property type="project" value="UniProtKB-SubCell"/>
</dbReference>
<organism evidence="7 8">
    <name type="scientific">Sulfidibacter corallicola</name>
    <dbReference type="NCBI Taxonomy" id="2818388"/>
    <lineage>
        <taxon>Bacteria</taxon>
        <taxon>Pseudomonadati</taxon>
        <taxon>Acidobacteriota</taxon>
        <taxon>Holophagae</taxon>
        <taxon>Acanthopleuribacterales</taxon>
        <taxon>Acanthopleuribacteraceae</taxon>
        <taxon>Sulfidibacter</taxon>
    </lineage>
</organism>
<comment type="function">
    <text evidence="4">Lytic transglycosylase with a strong preference for naked glycan strands that lack stem peptides.</text>
</comment>
<evidence type="ECO:0000256" key="2">
    <source>
        <dbReference type="ARBA" id="ARBA00023239"/>
    </source>
</evidence>
<dbReference type="PANTHER" id="PTHR34183:SF1">
    <property type="entry name" value="ENDOLYTIC PEPTIDOGLYCAN TRANSGLYCOSYLASE RLPA"/>
    <property type="match status" value="1"/>
</dbReference>
<dbReference type="RefSeq" id="WP_237383889.1">
    <property type="nucleotide sequence ID" value="NZ_CP071793.1"/>
</dbReference>
<dbReference type="InterPro" id="IPR034718">
    <property type="entry name" value="RlpA"/>
</dbReference>
<dbReference type="InterPro" id="IPR036908">
    <property type="entry name" value="RlpA-like_sf"/>
</dbReference>
<dbReference type="HAMAP" id="MF_02071">
    <property type="entry name" value="RlpA"/>
    <property type="match status" value="1"/>
</dbReference>
<dbReference type="Pfam" id="PF03330">
    <property type="entry name" value="DPBB_1"/>
    <property type="match status" value="1"/>
</dbReference>
<dbReference type="AlphaFoldDB" id="A0A8A4TV13"/>
<reference evidence="7" key="1">
    <citation type="submission" date="2021-03" db="EMBL/GenBank/DDBJ databases">
        <title>Acanthopleuribacteraceae sp. M133.</title>
        <authorList>
            <person name="Wang G."/>
        </authorList>
    </citation>
    <scope>NUCLEOTIDE SEQUENCE</scope>
    <source>
        <strain evidence="7">M133</strain>
    </source>
</reference>
<dbReference type="GO" id="GO:0000270">
    <property type="term" value="P:peptidoglycan metabolic process"/>
    <property type="evidence" value="ECO:0007669"/>
    <property type="project" value="UniProtKB-UniRule"/>
</dbReference>
<name>A0A8A4TV13_SULCO</name>
<evidence type="ECO:0000256" key="4">
    <source>
        <dbReference type="HAMAP-Rule" id="MF_02071"/>
    </source>
</evidence>
<evidence type="ECO:0000256" key="5">
    <source>
        <dbReference type="RuleBase" id="RU003495"/>
    </source>
</evidence>
<dbReference type="InterPro" id="IPR012997">
    <property type="entry name" value="RplA"/>
</dbReference>
<protein>
    <recommendedName>
        <fullName evidence="4">Probable endolytic peptidoglycan transglycosylase RlpA</fullName>
        <ecNumber evidence="4">4.2.2.-</ecNumber>
    </recommendedName>
</protein>
<dbReference type="PANTHER" id="PTHR34183">
    <property type="entry name" value="ENDOLYTIC PEPTIDOGLYCAN TRANSGLYCOSYLASE RLPA"/>
    <property type="match status" value="1"/>
</dbReference>
<dbReference type="Gene3D" id="2.40.40.10">
    <property type="entry name" value="RlpA-like domain"/>
    <property type="match status" value="1"/>
</dbReference>
<keyword evidence="3 4" id="KW-0961">Cell wall biogenesis/degradation</keyword>
<dbReference type="NCBIfam" id="TIGR00413">
    <property type="entry name" value="rlpA"/>
    <property type="match status" value="1"/>
</dbReference>
<dbReference type="GO" id="GO:0008932">
    <property type="term" value="F:lytic endotransglycosylase activity"/>
    <property type="evidence" value="ECO:0007669"/>
    <property type="project" value="UniProtKB-UniRule"/>
</dbReference>
<dbReference type="InterPro" id="IPR009009">
    <property type="entry name" value="RlpA-like_DPBB"/>
</dbReference>
<keyword evidence="4" id="KW-1003">Cell membrane</keyword>
<dbReference type="KEGG" id="scor:J3U87_15170"/>
<dbReference type="Pfam" id="PF05036">
    <property type="entry name" value="SPOR"/>
    <property type="match status" value="1"/>
</dbReference>
<accession>A0A8A4TV13</accession>
<dbReference type="EMBL" id="CP071793">
    <property type="protein sequence ID" value="QTD53789.1"/>
    <property type="molecule type" value="Genomic_DNA"/>
</dbReference>
<dbReference type="GO" id="GO:0071555">
    <property type="term" value="P:cell wall organization"/>
    <property type="evidence" value="ECO:0007669"/>
    <property type="project" value="UniProtKB-KW"/>
</dbReference>
<dbReference type="SUPFAM" id="SSF110997">
    <property type="entry name" value="Sporulation related repeat"/>
    <property type="match status" value="1"/>
</dbReference>
<gene>
    <name evidence="4" type="primary">rlpA</name>
    <name evidence="7" type="ORF">J3U87_15170</name>
</gene>
<evidence type="ECO:0000256" key="3">
    <source>
        <dbReference type="ARBA" id="ARBA00023316"/>
    </source>
</evidence>
<dbReference type="InterPro" id="IPR036680">
    <property type="entry name" value="SPOR-like_sf"/>
</dbReference>
<proteinExistence type="inferred from homology"/>
<dbReference type="CDD" id="cd22268">
    <property type="entry name" value="DPBB_RlpA-like"/>
    <property type="match status" value="1"/>
</dbReference>
<keyword evidence="4" id="KW-0472">Membrane</keyword>
<dbReference type="Proteomes" id="UP000663929">
    <property type="component" value="Chromosome"/>
</dbReference>
<keyword evidence="4" id="KW-0449">Lipoprotein</keyword>
<dbReference type="PROSITE" id="PS51257">
    <property type="entry name" value="PROKAR_LIPOPROTEIN"/>
    <property type="match status" value="1"/>
</dbReference>